<dbReference type="AlphaFoldDB" id="A0A9P0YT44"/>
<feature type="transmembrane region" description="Helical" evidence="1">
    <location>
        <begin position="61"/>
        <end position="78"/>
    </location>
</feature>
<dbReference type="Proteomes" id="UP001152484">
    <property type="component" value="Unassembled WGS sequence"/>
</dbReference>
<protein>
    <submittedName>
        <fullName evidence="2">Uncharacterized protein</fullName>
    </submittedName>
</protein>
<proteinExistence type="predicted"/>
<comment type="caution">
    <text evidence="2">The sequence shown here is derived from an EMBL/GenBank/DDBJ whole genome shotgun (WGS) entry which is preliminary data.</text>
</comment>
<keyword evidence="1" id="KW-0472">Membrane</keyword>
<keyword evidence="3" id="KW-1185">Reference proteome</keyword>
<accession>A0A9P0YT44</accession>
<reference evidence="2" key="1">
    <citation type="submission" date="2022-07" db="EMBL/GenBank/DDBJ databases">
        <authorList>
            <person name="Macas J."/>
            <person name="Novak P."/>
            <person name="Neumann P."/>
        </authorList>
    </citation>
    <scope>NUCLEOTIDE SEQUENCE</scope>
</reference>
<dbReference type="EMBL" id="CAMAPE010000010">
    <property type="protein sequence ID" value="CAH9076117.1"/>
    <property type="molecule type" value="Genomic_DNA"/>
</dbReference>
<evidence type="ECO:0000313" key="3">
    <source>
        <dbReference type="Proteomes" id="UP001152484"/>
    </source>
</evidence>
<sequence>MVLLKDCFIKLRRCVNMQCLNNLFHYLKWIVNTILLGDSMFFNFFYHLNLVTRNLVDKMKFHSLSLCLIDLSFSLYFLTLISHIVTFYNVIRFILIGACIKILKEL</sequence>
<gene>
    <name evidence="2" type="ORF">CEURO_LOCUS5707</name>
</gene>
<evidence type="ECO:0000313" key="2">
    <source>
        <dbReference type="EMBL" id="CAH9076117.1"/>
    </source>
</evidence>
<evidence type="ECO:0000256" key="1">
    <source>
        <dbReference type="SAM" id="Phobius"/>
    </source>
</evidence>
<keyword evidence="1" id="KW-0812">Transmembrane</keyword>
<organism evidence="2 3">
    <name type="scientific">Cuscuta europaea</name>
    <name type="common">European dodder</name>
    <dbReference type="NCBI Taxonomy" id="41803"/>
    <lineage>
        <taxon>Eukaryota</taxon>
        <taxon>Viridiplantae</taxon>
        <taxon>Streptophyta</taxon>
        <taxon>Embryophyta</taxon>
        <taxon>Tracheophyta</taxon>
        <taxon>Spermatophyta</taxon>
        <taxon>Magnoliopsida</taxon>
        <taxon>eudicotyledons</taxon>
        <taxon>Gunneridae</taxon>
        <taxon>Pentapetalae</taxon>
        <taxon>asterids</taxon>
        <taxon>lamiids</taxon>
        <taxon>Solanales</taxon>
        <taxon>Convolvulaceae</taxon>
        <taxon>Cuscuteae</taxon>
        <taxon>Cuscuta</taxon>
        <taxon>Cuscuta subgen. Cuscuta</taxon>
    </lineage>
</organism>
<name>A0A9P0YT44_CUSEU</name>
<feature type="transmembrane region" description="Helical" evidence="1">
    <location>
        <begin position="29"/>
        <end position="49"/>
    </location>
</feature>
<keyword evidence="1" id="KW-1133">Transmembrane helix</keyword>